<dbReference type="Gene3D" id="2.160.10.10">
    <property type="entry name" value="Hexapeptide repeat proteins"/>
    <property type="match status" value="1"/>
</dbReference>
<dbReference type="Pfam" id="PF00132">
    <property type="entry name" value="Hexapep"/>
    <property type="match status" value="1"/>
</dbReference>
<dbReference type="SUPFAM" id="SSF51161">
    <property type="entry name" value="Trimeric LpxA-like enzymes"/>
    <property type="match status" value="1"/>
</dbReference>
<sequence>MDNPEEQESRTITIVIHTNSDSVPVAHFYETDDYIRVQFVEFTRHFWCFQLEGIMPDDDTFQMCISPSVGPSSLLDLYFTPEQPFVFHDLTKSESLIPFAEFNEFFTKSISSHFLSFNWNSEDPITSIKNFILAFDNDYVIWALTFIATQPWCALFNYNEDFSHLLLELLTPFIEKNFYIEDVPATDPFDPFAFFNLPTDIYQKSKIPLHPTQKYDSISRYIDVLMYMIQVQLGDLFSYIISTIIDFSQDFPFTSYIPPFYSTRKMYVAEIQAIITNLYNRFLDLSDDQRTIVMTRLFYTIIAIYNEQMTIELKPYFEFVAPDYTLFEMIIKLRMYESSDVCAEALTALVKQFPKQSEDHDVVKIASSDAIVPVEWLKPFFEIFNVPKDNRNTIAEQSFANSVPKHISEKFFEVTEFGALIMGENKHENVVLQPGSIVQPTAELKINSMLMNCAIALDNSVLTESAYVPSYAIVAPASERFISSSANIDSPIRIGRGITIHDNAVICSNVTLSDGCSIQEGAVIGNGSVIGQGSVVKKGEVVTPLFTVPPGFNYSEDIIEDCHKLPMVISIRGTCFAKQHSCAGIDEVLADCGADMYSVVRGYMKLMSDYPVEFGRQISKLPPVVTHDEIVDVFGGRTLSLALSYWDSGSEGEWTNLIKNAATIAADEFEVAFEDFELPNTGPFLLKISERIKEFIEKGIDQKIVMELKKTIFDTCDELMVRLSLVTDSKDFKINEYLEKIVMLTKK</sequence>
<dbReference type="OrthoDB" id="10607285at2759"/>
<dbReference type="VEuPathDB" id="TrichDB:TVAG_120030"/>
<reference evidence="1" key="1">
    <citation type="submission" date="2006-10" db="EMBL/GenBank/DDBJ databases">
        <authorList>
            <person name="Amadeo P."/>
            <person name="Zhao Q."/>
            <person name="Wortman J."/>
            <person name="Fraser-Liggett C."/>
            <person name="Carlton J."/>
        </authorList>
    </citation>
    <scope>NUCLEOTIDE SEQUENCE</scope>
    <source>
        <strain evidence="1">G3</strain>
    </source>
</reference>
<accession>A2D7E9</accession>
<gene>
    <name evidence="1" type="ORF">TVAG_120030</name>
</gene>
<reference evidence="1" key="2">
    <citation type="journal article" date="2007" name="Science">
        <title>Draft genome sequence of the sexually transmitted pathogen Trichomonas vaginalis.</title>
        <authorList>
            <person name="Carlton J.M."/>
            <person name="Hirt R.P."/>
            <person name="Silva J.C."/>
            <person name="Delcher A.L."/>
            <person name="Schatz M."/>
            <person name="Zhao Q."/>
            <person name="Wortman J.R."/>
            <person name="Bidwell S.L."/>
            <person name="Alsmark U.C.M."/>
            <person name="Besteiro S."/>
            <person name="Sicheritz-Ponten T."/>
            <person name="Noel C.J."/>
            <person name="Dacks J.B."/>
            <person name="Foster P.G."/>
            <person name="Simillion C."/>
            <person name="Van de Peer Y."/>
            <person name="Miranda-Saavedra D."/>
            <person name="Barton G.J."/>
            <person name="Westrop G.D."/>
            <person name="Mueller S."/>
            <person name="Dessi D."/>
            <person name="Fiori P.L."/>
            <person name="Ren Q."/>
            <person name="Paulsen I."/>
            <person name="Zhang H."/>
            <person name="Bastida-Corcuera F.D."/>
            <person name="Simoes-Barbosa A."/>
            <person name="Brown M.T."/>
            <person name="Hayes R.D."/>
            <person name="Mukherjee M."/>
            <person name="Okumura C.Y."/>
            <person name="Schneider R."/>
            <person name="Smith A.J."/>
            <person name="Vanacova S."/>
            <person name="Villalvazo M."/>
            <person name="Haas B.J."/>
            <person name="Pertea M."/>
            <person name="Feldblyum T.V."/>
            <person name="Utterback T.R."/>
            <person name="Shu C.L."/>
            <person name="Osoegawa K."/>
            <person name="de Jong P.J."/>
            <person name="Hrdy I."/>
            <person name="Horvathova L."/>
            <person name="Zubacova Z."/>
            <person name="Dolezal P."/>
            <person name="Malik S.B."/>
            <person name="Logsdon J.M. Jr."/>
            <person name="Henze K."/>
            <person name="Gupta A."/>
            <person name="Wang C.C."/>
            <person name="Dunne R.L."/>
            <person name="Upcroft J.A."/>
            <person name="Upcroft P."/>
            <person name="White O."/>
            <person name="Salzberg S.L."/>
            <person name="Tang P."/>
            <person name="Chiu C.-H."/>
            <person name="Lee Y.-S."/>
            <person name="Embley T.M."/>
            <person name="Coombs G.H."/>
            <person name="Mottram J.C."/>
            <person name="Tachezy J."/>
            <person name="Fraser-Liggett C.M."/>
            <person name="Johnson P.J."/>
        </authorList>
    </citation>
    <scope>NUCLEOTIDE SEQUENCE [LARGE SCALE GENOMIC DNA]</scope>
    <source>
        <strain evidence="1">G3</strain>
    </source>
</reference>
<proteinExistence type="predicted"/>
<dbReference type="AlphaFoldDB" id="A2D7E9"/>
<organism evidence="1 2">
    <name type="scientific">Trichomonas vaginalis (strain ATCC PRA-98 / G3)</name>
    <dbReference type="NCBI Taxonomy" id="412133"/>
    <lineage>
        <taxon>Eukaryota</taxon>
        <taxon>Metamonada</taxon>
        <taxon>Parabasalia</taxon>
        <taxon>Trichomonadida</taxon>
        <taxon>Trichomonadidae</taxon>
        <taxon>Trichomonas</taxon>
    </lineage>
</organism>
<dbReference type="InterPro" id="IPR001451">
    <property type="entry name" value="Hexapep"/>
</dbReference>
<evidence type="ECO:0000313" key="2">
    <source>
        <dbReference type="Proteomes" id="UP000001542"/>
    </source>
</evidence>
<dbReference type="EMBL" id="DS113177">
    <property type="protein sequence ID" value="EAY23666.1"/>
    <property type="molecule type" value="Genomic_DNA"/>
</dbReference>
<dbReference type="InterPro" id="IPR011004">
    <property type="entry name" value="Trimer_LpxA-like_sf"/>
</dbReference>
<dbReference type="Proteomes" id="UP000001542">
    <property type="component" value="Unassembled WGS sequence"/>
</dbReference>
<keyword evidence="2" id="KW-1185">Reference proteome</keyword>
<protein>
    <submittedName>
        <fullName evidence="1">Uncharacterized protein</fullName>
    </submittedName>
</protein>
<dbReference type="RefSeq" id="XP_001276914.1">
    <property type="nucleotide sequence ID" value="XM_001276913.1"/>
</dbReference>
<dbReference type="SMR" id="A2D7E9"/>
<name>A2D7E9_TRIV3</name>
<evidence type="ECO:0000313" key="1">
    <source>
        <dbReference type="EMBL" id="EAY23666.1"/>
    </source>
</evidence>
<dbReference type="VEuPathDB" id="TrichDB:TVAGG3_0992940"/>
<dbReference type="InParanoid" id="A2D7E9"/>
<dbReference type="KEGG" id="tva:4720752"/>